<gene>
    <name evidence="8" type="ORF">CIT292_07024</name>
</gene>
<dbReference type="InterPro" id="IPR056823">
    <property type="entry name" value="TEN-like_YD-shell"/>
</dbReference>
<dbReference type="InterPro" id="IPR031325">
    <property type="entry name" value="RHS_repeat"/>
</dbReference>
<dbReference type="RefSeq" id="WP_006684428.1">
    <property type="nucleotide sequence ID" value="NZ_GG730299.1"/>
</dbReference>
<feature type="region of interest" description="Disordered" evidence="3">
    <location>
        <begin position="297"/>
        <end position="323"/>
    </location>
</feature>
<dbReference type="Pfam" id="PF03527">
    <property type="entry name" value="RHS"/>
    <property type="match status" value="1"/>
</dbReference>
<dbReference type="HOGENOM" id="CLU_001218_1_4_6"/>
<keyword evidence="4" id="KW-0812">Transmembrane</keyword>
<dbReference type="InterPro" id="IPR006530">
    <property type="entry name" value="YD"/>
</dbReference>
<keyword evidence="4" id="KW-1133">Transmembrane helix</keyword>
<dbReference type="Pfam" id="PF20148">
    <property type="entry name" value="DUF6531"/>
    <property type="match status" value="1"/>
</dbReference>
<feature type="domain" description="RHS protein conserved region" evidence="5">
    <location>
        <begin position="1307"/>
        <end position="1342"/>
    </location>
</feature>
<keyword evidence="2" id="KW-0677">Repeat</keyword>
<keyword evidence="4" id="KW-0472">Membrane</keyword>
<dbReference type="InterPro" id="IPR050708">
    <property type="entry name" value="T6SS_VgrG/RHS"/>
</dbReference>
<feature type="domain" description="Teneurin-like YD-shell" evidence="7">
    <location>
        <begin position="754"/>
        <end position="900"/>
    </location>
</feature>
<evidence type="ECO:0000313" key="8">
    <source>
        <dbReference type="EMBL" id="EFE08745.1"/>
    </source>
</evidence>
<evidence type="ECO:0000256" key="2">
    <source>
        <dbReference type="ARBA" id="ARBA00022737"/>
    </source>
</evidence>
<evidence type="ECO:0000259" key="6">
    <source>
        <dbReference type="Pfam" id="PF20148"/>
    </source>
</evidence>
<dbReference type="InterPro" id="IPR045351">
    <property type="entry name" value="DUF6531"/>
</dbReference>
<evidence type="ECO:0000256" key="3">
    <source>
        <dbReference type="SAM" id="MobiDB-lite"/>
    </source>
</evidence>
<dbReference type="PANTHER" id="PTHR32305">
    <property type="match status" value="1"/>
</dbReference>
<dbReference type="Pfam" id="PF05593">
    <property type="entry name" value="RHS_repeat"/>
    <property type="match status" value="2"/>
</dbReference>
<dbReference type="Gene3D" id="2.180.10.10">
    <property type="entry name" value="RHS repeat-associated core"/>
    <property type="match status" value="2"/>
</dbReference>
<dbReference type="eggNOG" id="COG3209">
    <property type="taxonomic scope" value="Bacteria"/>
</dbReference>
<dbReference type="Proteomes" id="UP000003880">
    <property type="component" value="Unassembled WGS sequence"/>
</dbReference>
<comment type="caution">
    <text evidence="8">The sequence shown here is derived from an EMBL/GenBank/DDBJ whole genome shotgun (WGS) entry which is preliminary data.</text>
</comment>
<dbReference type="NCBIfam" id="TIGR03696">
    <property type="entry name" value="Rhs_assc_core"/>
    <property type="match status" value="1"/>
</dbReference>
<dbReference type="Pfam" id="PF25023">
    <property type="entry name" value="TEN_YD-shell"/>
    <property type="match status" value="2"/>
</dbReference>
<dbReference type="InterPro" id="IPR001826">
    <property type="entry name" value="RHS"/>
</dbReference>
<dbReference type="Gene3D" id="2.60.200.60">
    <property type="match status" value="1"/>
</dbReference>
<feature type="domain" description="DUF6531" evidence="6">
    <location>
        <begin position="326"/>
        <end position="384"/>
    </location>
</feature>
<evidence type="ECO:0000256" key="1">
    <source>
        <dbReference type="ARBA" id="ARBA00009455"/>
    </source>
</evidence>
<feature type="transmembrane region" description="Helical" evidence="4">
    <location>
        <begin position="30"/>
        <end position="49"/>
    </location>
</feature>
<feature type="domain" description="Teneurin-like YD-shell" evidence="7">
    <location>
        <begin position="1128"/>
        <end position="1245"/>
    </location>
</feature>
<organism evidence="8 9">
    <name type="scientific">Citrobacter youngae ATCC 29220</name>
    <dbReference type="NCBI Taxonomy" id="500640"/>
    <lineage>
        <taxon>Bacteria</taxon>
        <taxon>Pseudomonadati</taxon>
        <taxon>Pseudomonadota</taxon>
        <taxon>Gammaproteobacteria</taxon>
        <taxon>Enterobacterales</taxon>
        <taxon>Enterobacteriaceae</taxon>
        <taxon>Citrobacter</taxon>
        <taxon>Citrobacter freundii complex</taxon>
    </lineage>
</organism>
<sequence>MGSDFLAAKLHDPLVHTSLLADFVSSFVKGAIYVAVAVGAAAAATAAVAATIGSGGTAGPVVAFLISNIIIGGVGAGFGSLIDDIADGAGALVDDALDFFGMKGKPDGLIATGSPNVRIKKQPAARAAGKLPPAGELAKLEAEDAKKQEEDESAWDIAANIFFTLLPVAGLAKMAWDFLADPAGSIQEMVAPTVAGANPHATPADEDKITCKKLHLIPPNELFLAEGSRTVRINSQPACRNGDRSTCEAVISHVQSGMKVRIGGPSEVVKNIRSGKNPFMGLAADVVVGLLTRKALGKSPKKRKTEGKEPHPHKERDPNAPCPIRGNPIHLPSGAKIQAGESELDFVLDGHIPLLWQRLYDSRNTQTGILGRGWRLPFETTIYRSASPDLTTPPRSDLTENSPDQFIYMDDAGRALKLGGLTSGDSAFYVDERFHVWRSKQDYFLIQTLAGEYSFFAPDPCRSGHWRLERIMDRHLNSLTLVYDATGVLTHIHDDDHLLVVRLQYENERLHKVWQSSEDGGHERLLVSYAFSPEGQLGHVIDANGDVTLRCEYGDIHGLIQALYYPAGRESHYRWQTFDAWTDEAGDVRPAHWRVIEHWIQESAHNDTPPVMLEHYGFDYDVPGQSLRLVQADRGESVWRWDALGQVTSERDESGAEWTYHWNSARQLLKSTDPLGNSQTFTYDEYGNIAVFTNALGEKTAITWLPGFSFPLRWIQPGQVVWSYEYNNIGDVISMTDPEGHITRLEWDTDGNNTVVHDAKGNALRYRYNRRGQVTEYRDCSDRVTRWCYDEWGRVTQHINAESHATHYGYTATDRLHTLTRPDGEFMQFDYDAAGELVRHQDYGRVLTLFTRNARGQVTQRTDPGGYTLRYEYDPLGRLKRLFNEKGEAYRFEYDAQDNLIQETGLTGIQKTYQRDALGQLLTQTETPTDGSTPLLTHFEYDALGRQTARMTPSRRTEYHYALHQTTVLDTTAEGTTTLRFDYDRLGRLLAEHNHGGDYRYEYDALGNRIAEHLPGEQTLRHLYYGSGHLLQTHLDSDCGREVIAEYERDVLLREIRRTQGTLNQYRAYNICGHLTRQSCGRNRPELATPLLDIRYHRNARDNLLRVSGRYHPGLPERDRDTGALQEDAFRYDERGQIVHHEQDGHGRTFSYDAAMNGLGDSGYRQPPGLPDAPGNVLTACKEYRYRWDGFGRLAQRDNVSTGVKQRLHYDDRHRLIKVELLNDREWSKVEFRYDALDRRTEKRVWRHNTTLPVRTFFEWSGMRLCGERNDKVPLAHTLYLYEEGSWQPLARVDSYRGGSAPQQRVLYYHSLPNGFAPCLTNSEGEIVWRGRMQLWGTLRTEENRESYSMHPAHNLRFAGQYLDRETGLHYNTFRYYAPESGRFTQLDPIGLNGGINLYAYVKNPLTWIDPLGLAGCNAQQRRNISDLRNGKDVTVRSVDEARALLDNMPDLRPHIDNFPARSGELYSGTKFSDVWKQPAGTYRGDLYNVKNPLSDVVHNSKNPLHDNNPHYNIIFGDGTKAGIIIVP</sequence>
<dbReference type="NCBIfam" id="TIGR01643">
    <property type="entry name" value="YD_repeat_2x"/>
    <property type="match status" value="7"/>
</dbReference>
<feature type="compositionally biased region" description="Basic and acidic residues" evidence="3">
    <location>
        <begin position="306"/>
        <end position="318"/>
    </location>
</feature>
<evidence type="ECO:0000256" key="4">
    <source>
        <dbReference type="SAM" id="Phobius"/>
    </source>
</evidence>
<proteinExistence type="inferred from homology"/>
<feature type="transmembrane region" description="Helical" evidence="4">
    <location>
        <begin position="61"/>
        <end position="82"/>
    </location>
</feature>
<evidence type="ECO:0000313" key="9">
    <source>
        <dbReference type="Proteomes" id="UP000003880"/>
    </source>
</evidence>
<comment type="similarity">
    <text evidence="1">Belongs to the RHS family.</text>
</comment>
<dbReference type="InterPro" id="IPR022385">
    <property type="entry name" value="Rhs_assc_core"/>
</dbReference>
<evidence type="ECO:0000259" key="5">
    <source>
        <dbReference type="Pfam" id="PF03527"/>
    </source>
</evidence>
<name>D4B984_9ENTR</name>
<dbReference type="PANTHER" id="PTHR32305:SF15">
    <property type="entry name" value="PROTEIN RHSA-RELATED"/>
    <property type="match status" value="1"/>
</dbReference>
<protein>
    <submittedName>
        <fullName evidence="8">RHS repeat-associated core domain protein</fullName>
    </submittedName>
</protein>
<reference evidence="8 9" key="1">
    <citation type="submission" date="2010-02" db="EMBL/GenBank/DDBJ databases">
        <authorList>
            <person name="Weinstock G."/>
            <person name="Sodergren E."/>
            <person name="Clifton S."/>
            <person name="Fulton L."/>
            <person name="Fulton B."/>
            <person name="Courtney L."/>
            <person name="Fronick C."/>
            <person name="Harrison M."/>
            <person name="Strong C."/>
            <person name="Farmer C."/>
            <person name="Delahaunty K."/>
            <person name="Markovic C."/>
            <person name="Hall O."/>
            <person name="Minx P."/>
            <person name="Tomlinson C."/>
            <person name="Mitreva M."/>
            <person name="Nelson J."/>
            <person name="Hou S."/>
            <person name="Wollam A."/>
            <person name="Pepin K.H."/>
            <person name="Johnson M."/>
            <person name="Bhonagiri V."/>
            <person name="Zhang X."/>
            <person name="Suruliraj S."/>
            <person name="Warren W."/>
            <person name="Chinwalla A."/>
            <person name="Mardis E.R."/>
            <person name="Wilson R.K."/>
        </authorList>
    </citation>
    <scope>NUCLEOTIDE SEQUENCE [LARGE SCALE GENOMIC DNA]</scope>
    <source>
        <strain evidence="8 9">ATCC 29220</strain>
    </source>
</reference>
<accession>D4B984</accession>
<dbReference type="EMBL" id="ABWL02000006">
    <property type="protein sequence ID" value="EFE08745.1"/>
    <property type="molecule type" value="Genomic_DNA"/>
</dbReference>
<evidence type="ECO:0000259" key="7">
    <source>
        <dbReference type="Pfam" id="PF25023"/>
    </source>
</evidence>